<sequence>MDHLQIGHITGAGLFCAFSIVRLSVCHWALHLIIHPSVLSFELIRDWDSRMLDFLPTSMFCISCPVIFLLVSNEQILSVVDSPSIETKLGCVVTVFSSPVISILGDSS</sequence>
<proteinExistence type="predicted"/>
<feature type="transmembrane region" description="Helical" evidence="1">
    <location>
        <begin position="12"/>
        <end position="34"/>
    </location>
</feature>
<keyword evidence="1" id="KW-0472">Membrane</keyword>
<dbReference type="EMBL" id="UFQS01000674">
    <property type="protein sequence ID" value="SSX06062.1"/>
    <property type="molecule type" value="Genomic_DNA"/>
</dbReference>
<evidence type="ECO:0000313" key="2">
    <source>
        <dbReference type="EMBL" id="SSX06062.1"/>
    </source>
</evidence>
<evidence type="ECO:0000256" key="1">
    <source>
        <dbReference type="SAM" id="Phobius"/>
    </source>
</evidence>
<name>A0A336KPT4_CULSO</name>
<dbReference type="AlphaFoldDB" id="A0A336KPT4"/>
<keyword evidence="1" id="KW-0812">Transmembrane</keyword>
<feature type="transmembrane region" description="Helical" evidence="1">
    <location>
        <begin position="54"/>
        <end position="71"/>
    </location>
</feature>
<dbReference type="VEuPathDB" id="VectorBase:CSON013405"/>
<keyword evidence="1" id="KW-1133">Transmembrane helix</keyword>
<accession>A0A336KPT4</accession>
<reference evidence="3" key="2">
    <citation type="submission" date="2018-07" db="EMBL/GenBank/DDBJ databases">
        <authorList>
            <person name="Quirk P.G."/>
            <person name="Krulwich T.A."/>
        </authorList>
    </citation>
    <scope>NUCLEOTIDE SEQUENCE</scope>
</reference>
<protein>
    <submittedName>
        <fullName evidence="2">CSON013405 protein</fullName>
    </submittedName>
</protein>
<organism evidence="2">
    <name type="scientific">Culicoides sonorensis</name>
    <name type="common">Biting midge</name>
    <dbReference type="NCBI Taxonomy" id="179676"/>
    <lineage>
        <taxon>Eukaryota</taxon>
        <taxon>Metazoa</taxon>
        <taxon>Ecdysozoa</taxon>
        <taxon>Arthropoda</taxon>
        <taxon>Hexapoda</taxon>
        <taxon>Insecta</taxon>
        <taxon>Pterygota</taxon>
        <taxon>Neoptera</taxon>
        <taxon>Endopterygota</taxon>
        <taxon>Diptera</taxon>
        <taxon>Nematocera</taxon>
        <taxon>Chironomoidea</taxon>
        <taxon>Ceratopogonidae</taxon>
        <taxon>Ceratopogoninae</taxon>
        <taxon>Culicoides</taxon>
        <taxon>Monoculicoides</taxon>
    </lineage>
</organism>
<dbReference type="EMBL" id="UFQT01000674">
    <property type="protein sequence ID" value="SSX26418.1"/>
    <property type="molecule type" value="Genomic_DNA"/>
</dbReference>
<evidence type="ECO:0000313" key="3">
    <source>
        <dbReference type="EMBL" id="SSX26418.1"/>
    </source>
</evidence>
<gene>
    <name evidence="2" type="primary">CSON013405</name>
</gene>
<reference evidence="2" key="1">
    <citation type="submission" date="2018-04" db="EMBL/GenBank/DDBJ databases">
        <authorList>
            <person name="Go L.Y."/>
            <person name="Mitchell J.A."/>
        </authorList>
    </citation>
    <scope>NUCLEOTIDE SEQUENCE</scope>
    <source>
        <tissue evidence="2">Whole organism</tissue>
    </source>
</reference>